<keyword evidence="2" id="KW-1185">Reference proteome</keyword>
<gene>
    <name evidence="1" type="ORF">K488DRAFT_78772</name>
</gene>
<accession>A0ACB8QK35</accession>
<proteinExistence type="predicted"/>
<dbReference type="Proteomes" id="UP000814128">
    <property type="component" value="Unassembled WGS sequence"/>
</dbReference>
<evidence type="ECO:0000313" key="2">
    <source>
        <dbReference type="Proteomes" id="UP000814128"/>
    </source>
</evidence>
<name>A0ACB8QK35_9AGAM</name>
<organism evidence="1 2">
    <name type="scientific">Vararia minispora EC-137</name>
    <dbReference type="NCBI Taxonomy" id="1314806"/>
    <lineage>
        <taxon>Eukaryota</taxon>
        <taxon>Fungi</taxon>
        <taxon>Dikarya</taxon>
        <taxon>Basidiomycota</taxon>
        <taxon>Agaricomycotina</taxon>
        <taxon>Agaricomycetes</taxon>
        <taxon>Russulales</taxon>
        <taxon>Lachnocladiaceae</taxon>
        <taxon>Vararia</taxon>
    </lineage>
</organism>
<evidence type="ECO:0000313" key="1">
    <source>
        <dbReference type="EMBL" id="KAI0031953.1"/>
    </source>
</evidence>
<dbReference type="EMBL" id="MU273562">
    <property type="protein sequence ID" value="KAI0031953.1"/>
    <property type="molecule type" value="Genomic_DNA"/>
</dbReference>
<reference evidence="1" key="1">
    <citation type="submission" date="2021-02" db="EMBL/GenBank/DDBJ databases">
        <authorList>
            <consortium name="DOE Joint Genome Institute"/>
            <person name="Ahrendt S."/>
            <person name="Looney B.P."/>
            <person name="Miyauchi S."/>
            <person name="Morin E."/>
            <person name="Drula E."/>
            <person name="Courty P.E."/>
            <person name="Chicoki N."/>
            <person name="Fauchery L."/>
            <person name="Kohler A."/>
            <person name="Kuo A."/>
            <person name="Labutti K."/>
            <person name="Pangilinan J."/>
            <person name="Lipzen A."/>
            <person name="Riley R."/>
            <person name="Andreopoulos W."/>
            <person name="He G."/>
            <person name="Johnson J."/>
            <person name="Barry K.W."/>
            <person name="Grigoriev I.V."/>
            <person name="Nagy L."/>
            <person name="Hibbett D."/>
            <person name="Henrissat B."/>
            <person name="Matheny P.B."/>
            <person name="Labbe J."/>
            <person name="Martin F."/>
        </authorList>
    </citation>
    <scope>NUCLEOTIDE SEQUENCE</scope>
    <source>
        <strain evidence="1">EC-137</strain>
    </source>
</reference>
<keyword evidence="1" id="KW-0418">Kinase</keyword>
<sequence>MSSAEGLQGIEPYGQIFTPELVTQSTTTFTLPNLAKKGARFVRLTWVDLTNIIRCRVIPIRAFEKLLLSKRPGVGIAKAGFGLVGVACAPGFDSTGEYLYVPDLLSIRPCGYTDGHISIMGHFMEKLLEGRSSYQTALCPRTKLSNVVNDARAAGVAFLIGIETEFILLKSTDPVVPVHTAPWSTTAALKNGAPETQCLEEIVESLEAAGIEVLMYHAEAAPGQYEIVTAPLPPLEAADAVVHTRETIYATAAKYGLRATLAPRLFAESCGSAAHAHISVHRTAEAPTRTLPAHPDTNHSTTLTPLERSFLQALLMHLPSIAAVTLPTRPSYGRVQDGVWSGGTYASWGTENREALVRLSGPPGAHHFEVRSHDGTANPYLALAAILGAGMKGIQESVELSVQECVVPAASLSEEERRRRGVNRRMPLSLEEARGKMRESAVVKEIFGEEFVSKYLSVNESIVKFMEKWMTADSEAKAEHNLISTF</sequence>
<protein>
    <submittedName>
        <fullName evidence="1">Glutamine synthetase/guanido kinase</fullName>
    </submittedName>
</protein>
<reference evidence="1" key="2">
    <citation type="journal article" date="2022" name="New Phytol.">
        <title>Evolutionary transition to the ectomycorrhizal habit in the genomes of a hyperdiverse lineage of mushroom-forming fungi.</title>
        <authorList>
            <person name="Looney B."/>
            <person name="Miyauchi S."/>
            <person name="Morin E."/>
            <person name="Drula E."/>
            <person name="Courty P.E."/>
            <person name="Kohler A."/>
            <person name="Kuo A."/>
            <person name="LaButti K."/>
            <person name="Pangilinan J."/>
            <person name="Lipzen A."/>
            <person name="Riley R."/>
            <person name="Andreopoulos W."/>
            <person name="He G."/>
            <person name="Johnson J."/>
            <person name="Nolan M."/>
            <person name="Tritt A."/>
            <person name="Barry K.W."/>
            <person name="Grigoriev I.V."/>
            <person name="Nagy L.G."/>
            <person name="Hibbett D."/>
            <person name="Henrissat B."/>
            <person name="Matheny P.B."/>
            <person name="Labbe J."/>
            <person name="Martin F.M."/>
        </authorList>
    </citation>
    <scope>NUCLEOTIDE SEQUENCE</scope>
    <source>
        <strain evidence="1">EC-137</strain>
    </source>
</reference>
<keyword evidence="1" id="KW-0808">Transferase</keyword>
<comment type="caution">
    <text evidence="1">The sequence shown here is derived from an EMBL/GenBank/DDBJ whole genome shotgun (WGS) entry which is preliminary data.</text>
</comment>